<dbReference type="InterPro" id="IPR000873">
    <property type="entry name" value="AMP-dep_synth/lig_dom"/>
</dbReference>
<keyword evidence="7" id="KW-1185">Reference proteome</keyword>
<dbReference type="GO" id="GO:0006631">
    <property type="term" value="P:fatty acid metabolic process"/>
    <property type="evidence" value="ECO:0007669"/>
    <property type="project" value="TreeGrafter"/>
</dbReference>
<accession>A0AAD9W950</accession>
<feature type="region of interest" description="Disordered" evidence="3">
    <location>
        <begin position="950"/>
        <end position="971"/>
    </location>
</feature>
<evidence type="ECO:0000313" key="7">
    <source>
        <dbReference type="Proteomes" id="UP001265746"/>
    </source>
</evidence>
<dbReference type="Proteomes" id="UP001265746">
    <property type="component" value="Unassembled WGS sequence"/>
</dbReference>
<dbReference type="Gene3D" id="3.30.300.30">
    <property type="match status" value="1"/>
</dbReference>
<dbReference type="InterPro" id="IPR045851">
    <property type="entry name" value="AMP-bd_C_sf"/>
</dbReference>
<dbReference type="Pfam" id="PF00501">
    <property type="entry name" value="AMP-binding"/>
    <property type="match status" value="1"/>
</dbReference>
<evidence type="ECO:0000256" key="2">
    <source>
        <dbReference type="ARBA" id="ARBA00022598"/>
    </source>
</evidence>
<reference evidence="6" key="1">
    <citation type="submission" date="2023-06" db="EMBL/GenBank/DDBJ databases">
        <authorList>
            <person name="Noh H."/>
        </authorList>
    </citation>
    <scope>NUCLEOTIDE SEQUENCE</scope>
    <source>
        <strain evidence="6">DUCC20226</strain>
    </source>
</reference>
<dbReference type="SUPFAM" id="SSF56801">
    <property type="entry name" value="Acetyl-CoA synthetase-like"/>
    <property type="match status" value="1"/>
</dbReference>
<dbReference type="AlphaFoldDB" id="A0AAD9W950"/>
<keyword evidence="2" id="KW-0436">Ligase</keyword>
<dbReference type="GO" id="GO:0031956">
    <property type="term" value="F:medium-chain fatty acid-CoA ligase activity"/>
    <property type="evidence" value="ECO:0007669"/>
    <property type="project" value="TreeGrafter"/>
</dbReference>
<evidence type="ECO:0000259" key="4">
    <source>
        <dbReference type="Pfam" id="PF00501"/>
    </source>
</evidence>
<dbReference type="Gene3D" id="3.30.559.30">
    <property type="entry name" value="Nonribosomal peptide synthetase, condensation domain"/>
    <property type="match status" value="1"/>
</dbReference>
<dbReference type="PROSITE" id="PS00455">
    <property type="entry name" value="AMP_BINDING"/>
    <property type="match status" value="1"/>
</dbReference>
<feature type="domain" description="Carrier" evidence="5">
    <location>
        <begin position="592"/>
        <end position="652"/>
    </location>
</feature>
<dbReference type="Gene3D" id="3.40.50.12780">
    <property type="entry name" value="N-terminal domain of ligase-like"/>
    <property type="match status" value="1"/>
</dbReference>
<dbReference type="InterPro" id="IPR020845">
    <property type="entry name" value="AMP-binding_CS"/>
</dbReference>
<dbReference type="PANTHER" id="PTHR43201">
    <property type="entry name" value="ACYL-COA SYNTHETASE"/>
    <property type="match status" value="1"/>
</dbReference>
<gene>
    <name evidence="6" type="ORF">N8I77_002301</name>
</gene>
<comment type="caution">
    <text evidence="6">The sequence shown here is derived from an EMBL/GenBank/DDBJ whole genome shotgun (WGS) entry which is preliminary data.</text>
</comment>
<dbReference type="Pfam" id="PF00550">
    <property type="entry name" value="PP-binding"/>
    <property type="match status" value="1"/>
</dbReference>
<evidence type="ECO:0008006" key="8">
    <source>
        <dbReference type="Google" id="ProtNLM"/>
    </source>
</evidence>
<organism evidence="6 7">
    <name type="scientific">Phomopsis amygdali</name>
    <name type="common">Fusicoccum amygdali</name>
    <dbReference type="NCBI Taxonomy" id="1214568"/>
    <lineage>
        <taxon>Eukaryota</taxon>
        <taxon>Fungi</taxon>
        <taxon>Dikarya</taxon>
        <taxon>Ascomycota</taxon>
        <taxon>Pezizomycotina</taxon>
        <taxon>Sordariomycetes</taxon>
        <taxon>Sordariomycetidae</taxon>
        <taxon>Diaporthales</taxon>
        <taxon>Diaporthaceae</taxon>
        <taxon>Diaporthe</taxon>
    </lineage>
</organism>
<protein>
    <recommendedName>
        <fullName evidence="8">Carrier domain-containing protein</fullName>
    </recommendedName>
</protein>
<feature type="domain" description="AMP-dependent synthetase/ligase" evidence="4">
    <location>
        <begin position="28"/>
        <end position="425"/>
    </location>
</feature>
<evidence type="ECO:0000256" key="1">
    <source>
        <dbReference type="ARBA" id="ARBA00006432"/>
    </source>
</evidence>
<evidence type="ECO:0000256" key="3">
    <source>
        <dbReference type="SAM" id="MobiDB-lite"/>
    </source>
</evidence>
<dbReference type="InterPro" id="IPR009081">
    <property type="entry name" value="PP-bd_ACP"/>
</dbReference>
<evidence type="ECO:0000259" key="5">
    <source>
        <dbReference type="Pfam" id="PF00550"/>
    </source>
</evidence>
<proteinExistence type="inferred from homology"/>
<sequence length="1208" mass="132790">MSPPEDRVSEHSIPLDPSARPPHLIYVFEEAVSKHGTREAVVSLHQETRLYANSLGIAPSNGPGLRWTYNDVHRASLRLAWSFESHGVQKGDTVTTFVANGIEWCIVVWACWRIGAVFAPMSTRNLANPTEIRYMFEASAASVFIVDNTETASKVDELISQTSLNVKLRVIADTSGKPENWVDFSSLLELNGITEEALLSKPAAQLDDTDGAVLFFTSGTTSLPKGCPHTHQSIATAFNSRRPIWEADTESRAANFLPNNHMMCFIFTVAFHLRGGLVVYPAGVFTPAAMLNALVNERCNETVMVPTMVYAVSNLMSEQKIPKLSHLKYIGLGGSSVSEKNLEDCSTQLGSDYVCAGYGMSEGMPTRPLLFKTAAESAIHGSPCCGEVALGCSVKICSPDSTTPVPINTPGELHMSGPTVISGYLGGRNQEDFYVKEGKQWFKSGDQAVMDEQNRIAIVGRYKDMIIRGGENISPNAMERVLNTIDGIEAYVVGTEDEIAGEVPVIVYAGHSTPTKKFQELCLGRMGPSYVPAASYHLSDLGLADFPKNLTGKVIKNKLAQLVKDYRTTITTPKIHTTKTETSHSESTSHIVTATWASLLGIPSEDLEPGAQVSSFADSINMMRFRQKIKQETGKILTVEQVLGSTIAEQIALLDEQSGQSIVAPTRLATERRPGGPEATDMVHCLGDEERAAATRKVVEDVLEPHGLKWDNVSEVFPAWGNGQAIFTQKRSLSWGFRFVIPTKIKDRKLVRTALEAALEKNPIHYSFFIREDGSVTNRKSLALHVSLKPSRDIFDLVISYAPKPVSTVAELYQHADDDRLDADFESPMTRAEIVHVKETNTACIIINMNHATHDAMSLQGLFFSDLDLALSNPLSLEDHTPYKIFADMYYSSATSRVGQQGINFHVTRLKDITSHREAAAWPPQRAPEWLLGPRRGWVAPADAAARGFSNPNGDPLEALERRSDGGKTPVSWRGEFPTLNDFRHSIPGLTNPVIAKAALALLNIHYTKHTHALFSSLDAGRAALPFVPDSLGKFVDINPADMPGPMFQRITNLIHIDPAESLEDYLRRVQELQNGQTKHCHAPLDLICEALEPDAAEMVLDTCRRQIFNWVPGLGAMDRNPFRNLELLDSKTRGDVGVVFFAGTGGKAGQDFVLRVLWDDANVTRAEAEAWLDDYRAMIELIITSGKERRVGEFVDGVKSRHLSNSG</sequence>
<dbReference type="SUPFAM" id="SSF52777">
    <property type="entry name" value="CoA-dependent acyltransferases"/>
    <property type="match status" value="1"/>
</dbReference>
<dbReference type="PANTHER" id="PTHR43201:SF5">
    <property type="entry name" value="MEDIUM-CHAIN ACYL-COA LIGASE ACSF2, MITOCHONDRIAL"/>
    <property type="match status" value="1"/>
</dbReference>
<name>A0AAD9W950_PHOAM</name>
<dbReference type="InterPro" id="IPR042099">
    <property type="entry name" value="ANL_N_sf"/>
</dbReference>
<evidence type="ECO:0000313" key="6">
    <source>
        <dbReference type="EMBL" id="KAK2615555.1"/>
    </source>
</evidence>
<comment type="similarity">
    <text evidence="1">Belongs to the ATP-dependent AMP-binding enzyme family.</text>
</comment>
<dbReference type="EMBL" id="JAUJFL010000001">
    <property type="protein sequence ID" value="KAK2615555.1"/>
    <property type="molecule type" value="Genomic_DNA"/>
</dbReference>